<dbReference type="EMBL" id="JAGTTL010000013">
    <property type="protein sequence ID" value="KAK6314266.1"/>
    <property type="molecule type" value="Genomic_DNA"/>
</dbReference>
<feature type="compositionally biased region" description="Pro residues" evidence="1">
    <location>
        <begin position="95"/>
        <end position="107"/>
    </location>
</feature>
<feature type="signal peptide" evidence="2">
    <location>
        <begin position="1"/>
        <end position="28"/>
    </location>
</feature>
<gene>
    <name evidence="3" type="ORF">J4Q44_G00157250</name>
</gene>
<evidence type="ECO:0000313" key="3">
    <source>
        <dbReference type="EMBL" id="KAK6314266.1"/>
    </source>
</evidence>
<dbReference type="Proteomes" id="UP001356427">
    <property type="component" value="Unassembled WGS sequence"/>
</dbReference>
<reference evidence="3 4" key="1">
    <citation type="submission" date="2021-04" db="EMBL/GenBank/DDBJ databases">
        <authorList>
            <person name="De Guttry C."/>
            <person name="Zahm M."/>
            <person name="Klopp C."/>
            <person name="Cabau C."/>
            <person name="Louis A."/>
            <person name="Berthelot C."/>
            <person name="Parey E."/>
            <person name="Roest Crollius H."/>
            <person name="Montfort J."/>
            <person name="Robinson-Rechavi M."/>
            <person name="Bucao C."/>
            <person name="Bouchez O."/>
            <person name="Gislard M."/>
            <person name="Lluch J."/>
            <person name="Milhes M."/>
            <person name="Lampietro C."/>
            <person name="Lopez Roques C."/>
            <person name="Donnadieu C."/>
            <person name="Braasch I."/>
            <person name="Desvignes T."/>
            <person name="Postlethwait J."/>
            <person name="Bobe J."/>
            <person name="Wedekind C."/>
            <person name="Guiguen Y."/>
        </authorList>
    </citation>
    <scope>NUCLEOTIDE SEQUENCE [LARGE SCALE GENOMIC DNA]</scope>
    <source>
        <strain evidence="3">Cs_M1</strain>
        <tissue evidence="3">Blood</tissue>
    </source>
</reference>
<name>A0AAN8M8M1_9TELE</name>
<feature type="chain" id="PRO_5042994984" evidence="2">
    <location>
        <begin position="29"/>
        <end position="118"/>
    </location>
</feature>
<dbReference type="AlphaFoldDB" id="A0AAN8M8M1"/>
<proteinExistence type="predicted"/>
<organism evidence="3 4">
    <name type="scientific">Coregonus suidteri</name>
    <dbReference type="NCBI Taxonomy" id="861788"/>
    <lineage>
        <taxon>Eukaryota</taxon>
        <taxon>Metazoa</taxon>
        <taxon>Chordata</taxon>
        <taxon>Craniata</taxon>
        <taxon>Vertebrata</taxon>
        <taxon>Euteleostomi</taxon>
        <taxon>Actinopterygii</taxon>
        <taxon>Neopterygii</taxon>
        <taxon>Teleostei</taxon>
        <taxon>Protacanthopterygii</taxon>
        <taxon>Salmoniformes</taxon>
        <taxon>Salmonidae</taxon>
        <taxon>Coregoninae</taxon>
        <taxon>Coregonus</taxon>
    </lineage>
</organism>
<feature type="compositionally biased region" description="Low complexity" evidence="1">
    <location>
        <begin position="53"/>
        <end position="68"/>
    </location>
</feature>
<feature type="region of interest" description="Disordered" evidence="1">
    <location>
        <begin position="28"/>
        <end position="118"/>
    </location>
</feature>
<comment type="caution">
    <text evidence="3">The sequence shown here is derived from an EMBL/GenBank/DDBJ whole genome shotgun (WGS) entry which is preliminary data.</text>
</comment>
<evidence type="ECO:0000256" key="2">
    <source>
        <dbReference type="SAM" id="SignalP"/>
    </source>
</evidence>
<evidence type="ECO:0000313" key="4">
    <source>
        <dbReference type="Proteomes" id="UP001356427"/>
    </source>
</evidence>
<accession>A0AAN8M8M1</accession>
<keyword evidence="4" id="KW-1185">Reference proteome</keyword>
<protein>
    <submittedName>
        <fullName evidence="3">Uncharacterized protein</fullName>
    </submittedName>
</protein>
<sequence length="118" mass="12576">MNQGAGEPRCGWPWALWLLSFRGPLLRAGVSGPARQRRSGQASRGKGRRDGLSSPLASCSSAARSSKSIWRREASRGRPALPRAPEPRDPALPALSPPPPPLLPGPEPATVWSTSVRP</sequence>
<keyword evidence="2" id="KW-0732">Signal</keyword>
<evidence type="ECO:0000256" key="1">
    <source>
        <dbReference type="SAM" id="MobiDB-lite"/>
    </source>
</evidence>